<comment type="caution">
    <text evidence="1">The sequence shown here is derived from an EMBL/GenBank/DDBJ whole genome shotgun (WGS) entry which is preliminary data.</text>
</comment>
<dbReference type="Proteomes" id="UP001054252">
    <property type="component" value="Unassembled WGS sequence"/>
</dbReference>
<organism evidence="1 2">
    <name type="scientific">Rubroshorea leprosula</name>
    <dbReference type="NCBI Taxonomy" id="152421"/>
    <lineage>
        <taxon>Eukaryota</taxon>
        <taxon>Viridiplantae</taxon>
        <taxon>Streptophyta</taxon>
        <taxon>Embryophyta</taxon>
        <taxon>Tracheophyta</taxon>
        <taxon>Spermatophyta</taxon>
        <taxon>Magnoliopsida</taxon>
        <taxon>eudicotyledons</taxon>
        <taxon>Gunneridae</taxon>
        <taxon>Pentapetalae</taxon>
        <taxon>rosids</taxon>
        <taxon>malvids</taxon>
        <taxon>Malvales</taxon>
        <taxon>Dipterocarpaceae</taxon>
        <taxon>Rubroshorea</taxon>
    </lineage>
</organism>
<dbReference type="GO" id="GO:0071218">
    <property type="term" value="P:cellular response to misfolded protein"/>
    <property type="evidence" value="ECO:0007669"/>
    <property type="project" value="TreeGrafter"/>
</dbReference>
<dbReference type="InterPro" id="IPR051100">
    <property type="entry name" value="DnaJ_subfamily_B/C"/>
</dbReference>
<keyword evidence="2" id="KW-1185">Reference proteome</keyword>
<dbReference type="GO" id="GO:0005789">
    <property type="term" value="C:endoplasmic reticulum membrane"/>
    <property type="evidence" value="ECO:0007669"/>
    <property type="project" value="TreeGrafter"/>
</dbReference>
<proteinExistence type="predicted"/>
<evidence type="ECO:0000313" key="1">
    <source>
        <dbReference type="EMBL" id="GKV05793.1"/>
    </source>
</evidence>
<dbReference type="EMBL" id="BPVZ01000024">
    <property type="protein sequence ID" value="GKV05793.1"/>
    <property type="molecule type" value="Genomic_DNA"/>
</dbReference>
<protein>
    <submittedName>
        <fullName evidence="1">Uncharacterized protein</fullName>
    </submittedName>
</protein>
<evidence type="ECO:0000313" key="2">
    <source>
        <dbReference type="Proteomes" id="UP001054252"/>
    </source>
</evidence>
<gene>
    <name evidence="1" type="ORF">SLEP1_g17760</name>
</gene>
<dbReference type="PANTHER" id="PTHR43908:SF3">
    <property type="entry name" value="AT29763P-RELATED"/>
    <property type="match status" value="1"/>
</dbReference>
<dbReference type="PANTHER" id="PTHR43908">
    <property type="entry name" value="AT29763P-RELATED"/>
    <property type="match status" value="1"/>
</dbReference>
<dbReference type="GO" id="GO:0030544">
    <property type="term" value="F:Hsp70 protein binding"/>
    <property type="evidence" value="ECO:0007669"/>
    <property type="project" value="TreeGrafter"/>
</dbReference>
<reference evidence="1 2" key="1">
    <citation type="journal article" date="2021" name="Commun. Biol.">
        <title>The genome of Shorea leprosula (Dipterocarpaceae) highlights the ecological relevance of drought in aseasonal tropical rainforests.</title>
        <authorList>
            <person name="Ng K.K.S."/>
            <person name="Kobayashi M.J."/>
            <person name="Fawcett J.A."/>
            <person name="Hatakeyama M."/>
            <person name="Paape T."/>
            <person name="Ng C.H."/>
            <person name="Ang C.C."/>
            <person name="Tnah L.H."/>
            <person name="Lee C.T."/>
            <person name="Nishiyama T."/>
            <person name="Sese J."/>
            <person name="O'Brien M.J."/>
            <person name="Copetti D."/>
            <person name="Mohd Noor M.I."/>
            <person name="Ong R.C."/>
            <person name="Putra M."/>
            <person name="Sireger I.Z."/>
            <person name="Indrioko S."/>
            <person name="Kosugi Y."/>
            <person name="Izuno A."/>
            <person name="Isagi Y."/>
            <person name="Lee S.L."/>
            <person name="Shimizu K.K."/>
        </authorList>
    </citation>
    <scope>NUCLEOTIDE SEQUENCE [LARGE SCALE GENOMIC DNA]</scope>
    <source>
        <strain evidence="1">214</strain>
    </source>
</reference>
<name>A0AAV5J2V4_9ROSI</name>
<sequence>MDENKDDALKCLKIDKNALDTRDQAHALKFLTKARCLDPSLAVDDLLAAARKDSDDRSLPNSGADARDGGVVWVAEDKKVRE</sequence>
<accession>A0AAV5J2V4</accession>
<dbReference type="AlphaFoldDB" id="A0AAV5J2V4"/>